<dbReference type="InterPro" id="IPR003661">
    <property type="entry name" value="HisK_dim/P_dom"/>
</dbReference>
<dbReference type="InterPro" id="IPR003594">
    <property type="entry name" value="HATPase_dom"/>
</dbReference>
<dbReference type="OrthoDB" id="9804645at2"/>
<evidence type="ECO:0000256" key="10">
    <source>
        <dbReference type="ARBA" id="ARBA00022777"/>
    </source>
</evidence>
<dbReference type="RefSeq" id="WP_136551449.1">
    <property type="nucleotide sequence ID" value="NZ_STGJ01000002.1"/>
</dbReference>
<evidence type="ECO:0000256" key="11">
    <source>
        <dbReference type="ARBA" id="ARBA00022840"/>
    </source>
</evidence>
<dbReference type="PRINTS" id="PR00344">
    <property type="entry name" value="BCTRLSENSOR"/>
</dbReference>
<keyword evidence="14 15" id="KW-0472">Membrane</keyword>
<proteinExistence type="predicted"/>
<dbReference type="InterPro" id="IPR050980">
    <property type="entry name" value="2C_sensor_his_kinase"/>
</dbReference>
<dbReference type="InterPro" id="IPR003660">
    <property type="entry name" value="HAMP_dom"/>
</dbReference>
<dbReference type="PANTHER" id="PTHR44936">
    <property type="entry name" value="SENSOR PROTEIN CREC"/>
    <property type="match status" value="1"/>
</dbReference>
<protein>
    <recommendedName>
        <fullName evidence="3">histidine kinase</fullName>
        <ecNumber evidence="3">2.7.13.3</ecNumber>
    </recommendedName>
</protein>
<dbReference type="InterPro" id="IPR036097">
    <property type="entry name" value="HisK_dim/P_sf"/>
</dbReference>
<dbReference type="SMART" id="SM00387">
    <property type="entry name" value="HATPase_c"/>
    <property type="match status" value="1"/>
</dbReference>
<dbReference type="PANTHER" id="PTHR44936:SF5">
    <property type="entry name" value="SENSOR HISTIDINE KINASE ENVZ"/>
    <property type="match status" value="1"/>
</dbReference>
<keyword evidence="11" id="KW-0067">ATP-binding</keyword>
<dbReference type="CDD" id="cd06225">
    <property type="entry name" value="HAMP"/>
    <property type="match status" value="1"/>
</dbReference>
<evidence type="ECO:0000256" key="7">
    <source>
        <dbReference type="ARBA" id="ARBA00022679"/>
    </source>
</evidence>
<keyword evidence="12 15" id="KW-1133">Transmembrane helix</keyword>
<feature type="transmembrane region" description="Helical" evidence="15">
    <location>
        <begin position="158"/>
        <end position="177"/>
    </location>
</feature>
<dbReference type="SMART" id="SM00388">
    <property type="entry name" value="HisKA"/>
    <property type="match status" value="1"/>
</dbReference>
<feature type="transmembrane region" description="Helical" evidence="15">
    <location>
        <begin position="13"/>
        <end position="33"/>
    </location>
</feature>
<evidence type="ECO:0000313" key="18">
    <source>
        <dbReference type="EMBL" id="TIC86103.1"/>
    </source>
</evidence>
<dbReference type="InterPro" id="IPR005467">
    <property type="entry name" value="His_kinase_dom"/>
</dbReference>
<keyword evidence="8 15" id="KW-0812">Transmembrane</keyword>
<dbReference type="SMART" id="SM00304">
    <property type="entry name" value="HAMP"/>
    <property type="match status" value="1"/>
</dbReference>
<evidence type="ECO:0000256" key="8">
    <source>
        <dbReference type="ARBA" id="ARBA00022692"/>
    </source>
</evidence>
<dbReference type="Proteomes" id="UP000308891">
    <property type="component" value="Unassembled WGS sequence"/>
</dbReference>
<evidence type="ECO:0000256" key="14">
    <source>
        <dbReference type="ARBA" id="ARBA00023136"/>
    </source>
</evidence>
<keyword evidence="5" id="KW-0997">Cell inner membrane</keyword>
<comment type="caution">
    <text evidence="18">The sequence shown here is derived from an EMBL/GenBank/DDBJ whole genome shotgun (WGS) entry which is preliminary data.</text>
</comment>
<dbReference type="InterPro" id="IPR036890">
    <property type="entry name" value="HATPase_C_sf"/>
</dbReference>
<keyword evidence="6" id="KW-0597">Phosphoprotein</keyword>
<evidence type="ECO:0000256" key="1">
    <source>
        <dbReference type="ARBA" id="ARBA00000085"/>
    </source>
</evidence>
<comment type="catalytic activity">
    <reaction evidence="1">
        <text>ATP + protein L-histidine = ADP + protein N-phospho-L-histidine.</text>
        <dbReference type="EC" id="2.7.13.3"/>
    </reaction>
</comment>
<dbReference type="GO" id="GO:0000155">
    <property type="term" value="F:phosphorelay sensor kinase activity"/>
    <property type="evidence" value="ECO:0007669"/>
    <property type="project" value="InterPro"/>
</dbReference>
<dbReference type="Gene3D" id="3.30.565.10">
    <property type="entry name" value="Histidine kinase-like ATPase, C-terminal domain"/>
    <property type="match status" value="1"/>
</dbReference>
<evidence type="ECO:0000256" key="6">
    <source>
        <dbReference type="ARBA" id="ARBA00022553"/>
    </source>
</evidence>
<evidence type="ECO:0000313" key="19">
    <source>
        <dbReference type="Proteomes" id="UP000308891"/>
    </source>
</evidence>
<dbReference type="Pfam" id="PF00512">
    <property type="entry name" value="HisKA"/>
    <property type="match status" value="1"/>
</dbReference>
<dbReference type="EMBL" id="STGJ01000002">
    <property type="protein sequence ID" value="TIC86103.1"/>
    <property type="molecule type" value="Genomic_DNA"/>
</dbReference>
<dbReference type="PROSITE" id="PS50109">
    <property type="entry name" value="HIS_KIN"/>
    <property type="match status" value="1"/>
</dbReference>
<evidence type="ECO:0000256" key="4">
    <source>
        <dbReference type="ARBA" id="ARBA00022475"/>
    </source>
</evidence>
<organism evidence="18 19">
    <name type="scientific">Crenobacter intestini</name>
    <dbReference type="NCBI Taxonomy" id="2563443"/>
    <lineage>
        <taxon>Bacteria</taxon>
        <taxon>Pseudomonadati</taxon>
        <taxon>Pseudomonadota</taxon>
        <taxon>Betaproteobacteria</taxon>
        <taxon>Neisseriales</taxon>
        <taxon>Neisseriaceae</taxon>
        <taxon>Crenobacter</taxon>
    </lineage>
</organism>
<dbReference type="GO" id="GO:0005886">
    <property type="term" value="C:plasma membrane"/>
    <property type="evidence" value="ECO:0007669"/>
    <property type="project" value="UniProtKB-SubCell"/>
</dbReference>
<evidence type="ECO:0000256" key="5">
    <source>
        <dbReference type="ARBA" id="ARBA00022519"/>
    </source>
</evidence>
<gene>
    <name evidence="18" type="ORF">E5K04_03095</name>
</gene>
<keyword evidence="19" id="KW-1185">Reference proteome</keyword>
<keyword evidence="9" id="KW-0547">Nucleotide-binding</keyword>
<keyword evidence="10" id="KW-0418">Kinase</keyword>
<accession>A0A4V4N8X6</accession>
<dbReference type="GO" id="GO:0005524">
    <property type="term" value="F:ATP binding"/>
    <property type="evidence" value="ECO:0007669"/>
    <property type="project" value="UniProtKB-KW"/>
</dbReference>
<evidence type="ECO:0000256" key="9">
    <source>
        <dbReference type="ARBA" id="ARBA00022741"/>
    </source>
</evidence>
<dbReference type="SUPFAM" id="SSF47384">
    <property type="entry name" value="Homodimeric domain of signal transducing histidine kinase"/>
    <property type="match status" value="1"/>
</dbReference>
<comment type="subcellular location">
    <subcellularLocation>
        <location evidence="2">Cell inner membrane</location>
        <topology evidence="2">Multi-pass membrane protein</topology>
    </subcellularLocation>
</comment>
<dbReference type="AlphaFoldDB" id="A0A4V4N8X6"/>
<dbReference type="InterPro" id="IPR038421">
    <property type="entry name" value="RisS_PPD_sf"/>
</dbReference>
<feature type="domain" description="Histidine kinase" evidence="16">
    <location>
        <begin position="237"/>
        <end position="434"/>
    </location>
</feature>
<evidence type="ECO:0000259" key="17">
    <source>
        <dbReference type="PROSITE" id="PS50885"/>
    </source>
</evidence>
<dbReference type="InterPro" id="IPR004358">
    <property type="entry name" value="Sig_transdc_His_kin-like_C"/>
</dbReference>
<reference evidence="18 19" key="1">
    <citation type="submission" date="2019-04" db="EMBL/GenBank/DDBJ databases">
        <title>Crenobacter sp. nov.</title>
        <authorList>
            <person name="Shi S."/>
        </authorList>
    </citation>
    <scope>NUCLEOTIDE SEQUENCE [LARGE SCALE GENOMIC DNA]</scope>
    <source>
        <strain evidence="18 19">GY 70310</strain>
    </source>
</reference>
<dbReference type="SUPFAM" id="SSF55874">
    <property type="entry name" value="ATPase domain of HSP90 chaperone/DNA topoisomerase II/histidine kinase"/>
    <property type="match status" value="1"/>
</dbReference>
<dbReference type="Pfam" id="PF02518">
    <property type="entry name" value="HATPase_c"/>
    <property type="match status" value="1"/>
</dbReference>
<dbReference type="Pfam" id="PF00672">
    <property type="entry name" value="HAMP"/>
    <property type="match status" value="1"/>
</dbReference>
<dbReference type="CDD" id="cd00075">
    <property type="entry name" value="HATPase"/>
    <property type="match status" value="1"/>
</dbReference>
<evidence type="ECO:0000256" key="15">
    <source>
        <dbReference type="SAM" id="Phobius"/>
    </source>
</evidence>
<dbReference type="EC" id="2.7.13.3" evidence="3"/>
<evidence type="ECO:0000256" key="3">
    <source>
        <dbReference type="ARBA" id="ARBA00012438"/>
    </source>
</evidence>
<sequence>MIRLRTPSLFVRLLLLVVFAVLITQAVTLWMAAAERHRLIGEQLYAEVLDALAGAEEALDGLGAGAREEYLLTQNRPGFPHLLPASADIGIAFHDGDTPLTRELSARLSRALGEPVTLRMRLFEGRRELWFAVHVLGEAYWLVVPAGRFQERPFDTTLQASLLASLLAIALAFAVAWQVVRPLARLSAAVREREAGRTPQPVPERGVREVRALAEAFNRMNGALDTAERERRLMLAGLSHDLRTPLTRLRLLLEMQDDSADRKDMLDDLDELGRIVSQFSDFARAGETPRRETVALGELAASVAARFGRLALPAELALEDGLTVFADPLAIERLLTNLLENARRYGKPPVRLSVRAAGGGVEMKVTDYGDGIAAALREAALAPFERLAAHRGTDGGSGLGLAIVARVVRQHGGTLGFVDEADGGFSVRVWLPAA</sequence>
<dbReference type="Gene3D" id="3.30.450.300">
    <property type="entry name" value="Sensor histidine kinase RisS, periplasmic domain"/>
    <property type="match status" value="1"/>
</dbReference>
<dbReference type="PROSITE" id="PS50885">
    <property type="entry name" value="HAMP"/>
    <property type="match status" value="1"/>
</dbReference>
<evidence type="ECO:0000256" key="12">
    <source>
        <dbReference type="ARBA" id="ARBA00022989"/>
    </source>
</evidence>
<feature type="domain" description="HAMP" evidence="17">
    <location>
        <begin position="177"/>
        <end position="229"/>
    </location>
</feature>
<name>A0A4V4N8X6_9NEIS</name>
<evidence type="ECO:0000259" key="16">
    <source>
        <dbReference type="PROSITE" id="PS50109"/>
    </source>
</evidence>
<keyword evidence="4" id="KW-1003">Cell membrane</keyword>
<evidence type="ECO:0000256" key="2">
    <source>
        <dbReference type="ARBA" id="ARBA00004429"/>
    </source>
</evidence>
<dbReference type="SUPFAM" id="SSF158472">
    <property type="entry name" value="HAMP domain-like"/>
    <property type="match status" value="1"/>
</dbReference>
<keyword evidence="7" id="KW-0808">Transferase</keyword>
<evidence type="ECO:0000256" key="13">
    <source>
        <dbReference type="ARBA" id="ARBA00023012"/>
    </source>
</evidence>
<dbReference type="Gene3D" id="1.10.287.130">
    <property type="match status" value="1"/>
</dbReference>
<keyword evidence="13" id="KW-0902">Two-component regulatory system</keyword>